<feature type="compositionally biased region" description="Polar residues" evidence="5">
    <location>
        <begin position="247"/>
        <end position="260"/>
    </location>
</feature>
<accession>A0AA43RLM0</accession>
<keyword evidence="1" id="KW-0963">Cytoplasm</keyword>
<dbReference type="GO" id="GO:0051304">
    <property type="term" value="P:chromosome separation"/>
    <property type="evidence" value="ECO:0007669"/>
    <property type="project" value="InterPro"/>
</dbReference>
<dbReference type="PANTHER" id="PTHR34298:SF2">
    <property type="entry name" value="SEGREGATION AND CONDENSATION PROTEIN B"/>
    <property type="match status" value="1"/>
</dbReference>
<evidence type="ECO:0000313" key="6">
    <source>
        <dbReference type="EMBL" id="MDO4841742.1"/>
    </source>
</evidence>
<evidence type="ECO:0000313" key="7">
    <source>
        <dbReference type="Proteomes" id="UP001168575"/>
    </source>
</evidence>
<keyword evidence="3" id="KW-0159">Chromosome partition</keyword>
<keyword evidence="7" id="KW-1185">Reference proteome</keyword>
<sequence>MFEAITEYKTRADRKLMQKIQAILFVSEGAVSIDDLCQALGEDYEDVEMSLADLDDYLCEENSALEIREVADGFQLFTKDDYYEACESFILDQDRRKLSGSAIEVLSIVAYTQPVTRSQIAEIRGVNSDSLVTTLINKGYVFESGVSADAGNPALLSTTTQFLNSFGFTSIDELPPIEDFAPDEDARIAIAERLGALHSRNQEKGDDEFGAASLNGDDELFASEENGVASGEVADLQNGDDELFRSRSLNQEGNGDSSLSKGDDELFASGENSVASGEDADLQNGDDEFGAAAVNGDDE</sequence>
<evidence type="ECO:0000256" key="2">
    <source>
        <dbReference type="ARBA" id="ARBA00022618"/>
    </source>
</evidence>
<dbReference type="Proteomes" id="UP001168575">
    <property type="component" value="Unassembled WGS sequence"/>
</dbReference>
<evidence type="ECO:0000256" key="1">
    <source>
        <dbReference type="ARBA" id="ARBA00022490"/>
    </source>
</evidence>
<evidence type="ECO:0000256" key="5">
    <source>
        <dbReference type="SAM" id="MobiDB-lite"/>
    </source>
</evidence>
<comment type="caution">
    <text evidence="6">The sequence shown here is derived from an EMBL/GenBank/DDBJ whole genome shotgun (WGS) entry which is preliminary data.</text>
</comment>
<dbReference type="Gene3D" id="1.10.10.10">
    <property type="entry name" value="Winged helix-like DNA-binding domain superfamily/Winged helix DNA-binding domain"/>
    <property type="match status" value="2"/>
</dbReference>
<evidence type="ECO:0000256" key="3">
    <source>
        <dbReference type="ARBA" id="ARBA00022829"/>
    </source>
</evidence>
<dbReference type="PANTHER" id="PTHR34298">
    <property type="entry name" value="SEGREGATION AND CONDENSATION PROTEIN B"/>
    <property type="match status" value="1"/>
</dbReference>
<dbReference type="SUPFAM" id="SSF46785">
    <property type="entry name" value="Winged helix' DNA-binding domain"/>
    <property type="match status" value="2"/>
</dbReference>
<evidence type="ECO:0000256" key="4">
    <source>
        <dbReference type="ARBA" id="ARBA00023306"/>
    </source>
</evidence>
<dbReference type="GO" id="GO:0051301">
    <property type="term" value="P:cell division"/>
    <property type="evidence" value="ECO:0007669"/>
    <property type="project" value="UniProtKB-KW"/>
</dbReference>
<dbReference type="InterPro" id="IPR036388">
    <property type="entry name" value="WH-like_DNA-bd_sf"/>
</dbReference>
<dbReference type="Pfam" id="PF04079">
    <property type="entry name" value="SMC_ScpB"/>
    <property type="match status" value="1"/>
</dbReference>
<organism evidence="6 7">
    <name type="scientific">Phoenicibacter congonensis</name>
    <dbReference type="NCBI Taxonomy" id="1944646"/>
    <lineage>
        <taxon>Bacteria</taxon>
        <taxon>Bacillati</taxon>
        <taxon>Actinomycetota</taxon>
        <taxon>Coriobacteriia</taxon>
        <taxon>Eggerthellales</taxon>
        <taxon>Eggerthellaceae</taxon>
        <taxon>Phoenicibacter</taxon>
    </lineage>
</organism>
<dbReference type="InterPro" id="IPR036390">
    <property type="entry name" value="WH_DNA-bd_sf"/>
</dbReference>
<dbReference type="AlphaFoldDB" id="A0AA43RLM0"/>
<feature type="region of interest" description="Disordered" evidence="5">
    <location>
        <begin position="232"/>
        <end position="299"/>
    </location>
</feature>
<protein>
    <submittedName>
        <fullName evidence="6">SMC-Scp complex subunit ScpB</fullName>
    </submittedName>
</protein>
<name>A0AA43RLM0_9ACTN</name>
<gene>
    <name evidence="6" type="primary">scpB</name>
    <name evidence="6" type="ORF">Q3982_03585</name>
</gene>
<feature type="compositionally biased region" description="Acidic residues" evidence="5">
    <location>
        <begin position="278"/>
        <end position="289"/>
    </location>
</feature>
<keyword evidence="2" id="KW-0132">Cell division</keyword>
<dbReference type="EMBL" id="JAUMVS010000043">
    <property type="protein sequence ID" value="MDO4841742.1"/>
    <property type="molecule type" value="Genomic_DNA"/>
</dbReference>
<proteinExistence type="predicted"/>
<dbReference type="NCBIfam" id="TIGR00281">
    <property type="entry name" value="SMC-Scp complex subunit ScpB"/>
    <property type="match status" value="1"/>
</dbReference>
<reference evidence="6" key="1">
    <citation type="submission" date="2023-07" db="EMBL/GenBank/DDBJ databases">
        <title>Between Cages and Wild: Unraveling the Impact of Captivity on Animal Microbiomes and Antimicrobial Resistance.</title>
        <authorList>
            <person name="Schmartz G.P."/>
            <person name="Rehner J."/>
            <person name="Schuff M.J."/>
            <person name="Becker S.L."/>
            <person name="Kravczyk M."/>
            <person name="Gurevich A."/>
            <person name="Francke R."/>
            <person name="Mueller R."/>
            <person name="Keller V."/>
            <person name="Keller A."/>
        </authorList>
    </citation>
    <scope>NUCLEOTIDE SEQUENCE</scope>
    <source>
        <strain evidence="6">S12M_St_49</strain>
    </source>
</reference>
<dbReference type="InterPro" id="IPR005234">
    <property type="entry name" value="ScpB_csome_segregation"/>
</dbReference>
<keyword evidence="4" id="KW-0131">Cell cycle</keyword>